<reference evidence="1 2" key="1">
    <citation type="journal article" date="2008" name="Science">
        <title>The Physcomitrella genome reveals evolutionary insights into the conquest of land by plants.</title>
        <authorList>
            <person name="Rensing S."/>
            <person name="Lang D."/>
            <person name="Zimmer A."/>
            <person name="Terry A."/>
            <person name="Salamov A."/>
            <person name="Shapiro H."/>
            <person name="Nishiyama T."/>
            <person name="Perroud P.-F."/>
            <person name="Lindquist E."/>
            <person name="Kamisugi Y."/>
            <person name="Tanahashi T."/>
            <person name="Sakakibara K."/>
            <person name="Fujita T."/>
            <person name="Oishi K."/>
            <person name="Shin-I T."/>
            <person name="Kuroki Y."/>
            <person name="Toyoda A."/>
            <person name="Suzuki Y."/>
            <person name="Hashimoto A."/>
            <person name="Yamaguchi K."/>
            <person name="Sugano A."/>
            <person name="Kohara Y."/>
            <person name="Fujiyama A."/>
            <person name="Anterola A."/>
            <person name="Aoki S."/>
            <person name="Ashton N."/>
            <person name="Barbazuk W.B."/>
            <person name="Barker E."/>
            <person name="Bennetzen J."/>
            <person name="Bezanilla M."/>
            <person name="Blankenship R."/>
            <person name="Cho S.H."/>
            <person name="Dutcher S."/>
            <person name="Estelle M."/>
            <person name="Fawcett J.A."/>
            <person name="Gundlach H."/>
            <person name="Hanada K."/>
            <person name="Heyl A."/>
            <person name="Hicks K.A."/>
            <person name="Hugh J."/>
            <person name="Lohr M."/>
            <person name="Mayer K."/>
            <person name="Melkozernov A."/>
            <person name="Murata T."/>
            <person name="Nelson D."/>
            <person name="Pils B."/>
            <person name="Prigge M."/>
            <person name="Reiss B."/>
            <person name="Renner T."/>
            <person name="Rombauts S."/>
            <person name="Rushton P."/>
            <person name="Sanderfoot A."/>
            <person name="Schween G."/>
            <person name="Shiu S.-H."/>
            <person name="Stueber K."/>
            <person name="Theodoulou F.L."/>
            <person name="Tu H."/>
            <person name="Van de Peer Y."/>
            <person name="Verrier P.J."/>
            <person name="Waters E."/>
            <person name="Wood A."/>
            <person name="Yang L."/>
            <person name="Cove D."/>
            <person name="Cuming A."/>
            <person name="Hasebe M."/>
            <person name="Lucas S."/>
            <person name="Mishler D.B."/>
            <person name="Reski R."/>
            <person name="Grigoriev I."/>
            <person name="Quatrano R.S."/>
            <person name="Boore J.L."/>
        </authorList>
    </citation>
    <scope>NUCLEOTIDE SEQUENCE [LARGE SCALE GENOMIC DNA]</scope>
    <source>
        <strain evidence="1 2">cv. Gransden 2004</strain>
    </source>
</reference>
<gene>
    <name evidence="1" type="primary">LOC112285226</name>
</gene>
<dbReference type="KEGG" id="ppp:112285226"/>
<name>A0A7I4E7A0_PHYPA</name>
<dbReference type="EMBL" id="ABEU02000007">
    <property type="status" value="NOT_ANNOTATED_CDS"/>
    <property type="molecule type" value="Genomic_DNA"/>
</dbReference>
<organism evidence="1 2">
    <name type="scientific">Physcomitrium patens</name>
    <name type="common">Spreading-leaved earth moss</name>
    <name type="synonym">Physcomitrella patens</name>
    <dbReference type="NCBI Taxonomy" id="3218"/>
    <lineage>
        <taxon>Eukaryota</taxon>
        <taxon>Viridiplantae</taxon>
        <taxon>Streptophyta</taxon>
        <taxon>Embryophyta</taxon>
        <taxon>Bryophyta</taxon>
        <taxon>Bryophytina</taxon>
        <taxon>Bryopsida</taxon>
        <taxon>Funariidae</taxon>
        <taxon>Funariales</taxon>
        <taxon>Funariaceae</taxon>
        <taxon>Physcomitrium</taxon>
    </lineage>
</organism>
<dbReference type="Gramene" id="Pp3c7_25010V3.1">
    <property type="protein sequence ID" value="Pp3c7_25010V3.1"/>
    <property type="gene ID" value="Pp3c7_25010"/>
</dbReference>
<dbReference type="AlphaFoldDB" id="A0A7I4E7A0"/>
<accession>A0A7I4E7A0</accession>
<sequence>MDNLGQTGAEDERDFVHNKLQALSNTHLSSMVELYSTLTARSNQPMPAEQLQKLKHYKDVLHRMIPYMRVPKERIPAEFNREKVIAFERQVTNIMETFQRRR</sequence>
<dbReference type="EnsemblPlants" id="Pp3c7_25010V3.1">
    <property type="protein sequence ID" value="Pp3c7_25010V3.1"/>
    <property type="gene ID" value="Pp3c7_25010"/>
</dbReference>
<reference evidence="1" key="3">
    <citation type="submission" date="2020-12" db="UniProtKB">
        <authorList>
            <consortium name="EnsemblPlants"/>
        </authorList>
    </citation>
    <scope>IDENTIFICATION</scope>
</reference>
<dbReference type="EnsemblPlants" id="Pp3c7_25010V3.2">
    <property type="protein sequence ID" value="Pp3c7_25010V3.2"/>
    <property type="gene ID" value="Pp3c7_25010"/>
</dbReference>
<keyword evidence="2" id="KW-1185">Reference proteome</keyword>
<protein>
    <submittedName>
        <fullName evidence="1">Uncharacterized protein</fullName>
    </submittedName>
</protein>
<reference evidence="1 2" key="2">
    <citation type="journal article" date="2018" name="Plant J.">
        <title>The Physcomitrella patens chromosome-scale assembly reveals moss genome structure and evolution.</title>
        <authorList>
            <person name="Lang D."/>
            <person name="Ullrich K.K."/>
            <person name="Murat F."/>
            <person name="Fuchs J."/>
            <person name="Jenkins J."/>
            <person name="Haas F.B."/>
            <person name="Piednoel M."/>
            <person name="Gundlach H."/>
            <person name="Van Bel M."/>
            <person name="Meyberg R."/>
            <person name="Vives C."/>
            <person name="Morata J."/>
            <person name="Symeonidi A."/>
            <person name="Hiss M."/>
            <person name="Muchero W."/>
            <person name="Kamisugi Y."/>
            <person name="Saleh O."/>
            <person name="Blanc G."/>
            <person name="Decker E.L."/>
            <person name="van Gessel N."/>
            <person name="Grimwood J."/>
            <person name="Hayes R.D."/>
            <person name="Graham S.W."/>
            <person name="Gunter L.E."/>
            <person name="McDaniel S.F."/>
            <person name="Hoernstein S.N.W."/>
            <person name="Larsson A."/>
            <person name="Li F.W."/>
            <person name="Perroud P.F."/>
            <person name="Phillips J."/>
            <person name="Ranjan P."/>
            <person name="Rokshar D.S."/>
            <person name="Rothfels C.J."/>
            <person name="Schneider L."/>
            <person name="Shu S."/>
            <person name="Stevenson D.W."/>
            <person name="Thummler F."/>
            <person name="Tillich M."/>
            <person name="Villarreal Aguilar J.C."/>
            <person name="Widiez T."/>
            <person name="Wong G.K."/>
            <person name="Wymore A."/>
            <person name="Zhang Y."/>
            <person name="Zimmer A.D."/>
            <person name="Quatrano R.S."/>
            <person name="Mayer K.F.X."/>
            <person name="Goodstein D."/>
            <person name="Casacuberta J.M."/>
            <person name="Vandepoele K."/>
            <person name="Reski R."/>
            <person name="Cuming A.C."/>
            <person name="Tuskan G.A."/>
            <person name="Maumus F."/>
            <person name="Salse J."/>
            <person name="Schmutz J."/>
            <person name="Rensing S.A."/>
        </authorList>
    </citation>
    <scope>NUCLEOTIDE SEQUENCE [LARGE SCALE GENOMIC DNA]</scope>
    <source>
        <strain evidence="1 2">cv. Gransden 2004</strain>
    </source>
</reference>
<dbReference type="RefSeq" id="XP_024381678.1">
    <property type="nucleotide sequence ID" value="XM_024525910.2"/>
</dbReference>
<dbReference type="OMA" id="QVTNIME"/>
<dbReference type="OrthoDB" id="1912459at2759"/>
<dbReference type="Gramene" id="Pp3c7_25010V3.2">
    <property type="protein sequence ID" value="Pp3c7_25010V3.2"/>
    <property type="gene ID" value="Pp3c7_25010"/>
</dbReference>
<dbReference type="RefSeq" id="XP_024381677.1">
    <property type="nucleotide sequence ID" value="XM_024525909.2"/>
</dbReference>
<evidence type="ECO:0000313" key="1">
    <source>
        <dbReference type="EnsemblPlants" id="Pp3c7_25010V3.1"/>
    </source>
</evidence>
<dbReference type="Proteomes" id="UP000006727">
    <property type="component" value="Chromosome 7"/>
</dbReference>
<evidence type="ECO:0000313" key="2">
    <source>
        <dbReference type="Proteomes" id="UP000006727"/>
    </source>
</evidence>
<proteinExistence type="predicted"/>
<dbReference type="GeneID" id="112285226"/>